<feature type="transmembrane region" description="Helical" evidence="1">
    <location>
        <begin position="40"/>
        <end position="60"/>
    </location>
</feature>
<evidence type="ECO:0008006" key="4">
    <source>
        <dbReference type="Google" id="ProtNLM"/>
    </source>
</evidence>
<comment type="caution">
    <text evidence="2">The sequence shown here is derived from an EMBL/GenBank/DDBJ whole genome shotgun (WGS) entry which is preliminary data.</text>
</comment>
<sequence length="151" mass="17402">MKQYRYTTSVFLLSIILPVLIMMGLFIWALLQVINSGLVGIYPLILTAMPVLFITSVIGINNPSSITLTTESIIFEGFWSRHEYKWEDVKELTLKDYGYVGKAFIKIGSFRLLGGRYWISYKLAGYKDLLAVIKELEGREKHERRETVQSK</sequence>
<dbReference type="RefSeq" id="WP_127741092.1">
    <property type="nucleotide sequence ID" value="NZ_JARMUX010000041.1"/>
</dbReference>
<keyword evidence="1" id="KW-0472">Membrane</keyword>
<accession>A0A437K5W9</accession>
<name>A0A437K5W9_9BACI</name>
<organism evidence="2 3">
    <name type="scientific">Niallia taxi</name>
    <dbReference type="NCBI Taxonomy" id="2499688"/>
    <lineage>
        <taxon>Bacteria</taxon>
        <taxon>Bacillati</taxon>
        <taxon>Bacillota</taxon>
        <taxon>Bacilli</taxon>
        <taxon>Bacillales</taxon>
        <taxon>Bacillaceae</taxon>
        <taxon>Niallia</taxon>
    </lineage>
</organism>
<keyword evidence="3" id="KW-1185">Reference proteome</keyword>
<dbReference type="EMBL" id="RZTZ01000013">
    <property type="protein sequence ID" value="RVT58331.1"/>
    <property type="molecule type" value="Genomic_DNA"/>
</dbReference>
<feature type="transmembrane region" description="Helical" evidence="1">
    <location>
        <begin position="12"/>
        <end position="34"/>
    </location>
</feature>
<reference evidence="2 3" key="1">
    <citation type="submission" date="2019-01" db="EMBL/GenBank/DDBJ databases">
        <title>Bacillus sp. M5HDSG1-1, whole genome shotgun sequence.</title>
        <authorList>
            <person name="Tuo L."/>
        </authorList>
    </citation>
    <scope>NUCLEOTIDE SEQUENCE [LARGE SCALE GENOMIC DNA]</scope>
    <source>
        <strain evidence="2 3">M5HDSG1-1</strain>
    </source>
</reference>
<protein>
    <recommendedName>
        <fullName evidence="4">DUF304 domain-containing protein</fullName>
    </recommendedName>
</protein>
<dbReference type="AlphaFoldDB" id="A0A437K5W9"/>
<keyword evidence="1" id="KW-0812">Transmembrane</keyword>
<dbReference type="Proteomes" id="UP000288024">
    <property type="component" value="Unassembled WGS sequence"/>
</dbReference>
<evidence type="ECO:0000313" key="3">
    <source>
        <dbReference type="Proteomes" id="UP000288024"/>
    </source>
</evidence>
<proteinExistence type="predicted"/>
<dbReference type="GeneID" id="87617496"/>
<keyword evidence="1" id="KW-1133">Transmembrane helix</keyword>
<evidence type="ECO:0000313" key="2">
    <source>
        <dbReference type="EMBL" id="RVT58331.1"/>
    </source>
</evidence>
<gene>
    <name evidence="2" type="ORF">EM808_22735</name>
</gene>
<evidence type="ECO:0000256" key="1">
    <source>
        <dbReference type="SAM" id="Phobius"/>
    </source>
</evidence>